<dbReference type="RefSeq" id="WP_013817919.1">
    <property type="nucleotide sequence ID" value="NC_015572.1"/>
</dbReference>
<name>F9ZWI5_METMM</name>
<dbReference type="KEGG" id="mmt:Metme_1226"/>
<dbReference type="EMBL" id="CP002738">
    <property type="protein sequence ID" value="AEF99654.1"/>
    <property type="molecule type" value="Genomic_DNA"/>
</dbReference>
<gene>
    <name evidence="1" type="ordered locus">Metme_1226</name>
</gene>
<proteinExistence type="predicted"/>
<sequence>MKVIWSFSMFLLFLLFMPVSYAKPWDITEEMIQEMVEAMPAFEQRATAKLSCRNQVKFTRIENQKGFNIEITLLEDGCIKDLYLSRELMIDEFKLLAHVGEMASWYQLGLFFNYIYKDKNNKILADLRIDREAIFGEPISIFHEEENTSKFFIDVGDQKITLNSFGLPISDLIVPGKPVSDKYCDIEFKQERSFFVRDNVSLSFSVIQLSQYWPVEEQLHCINIGDFDLIFLHDYKNIKVLYSPKDKVASKSISLIYKVVYKSEEGNKMLWVAFSGLLEKRKAVYFAFGGPENESTEQLIKNIMSSVIISNKSHNKEN</sequence>
<evidence type="ECO:0000313" key="2">
    <source>
        <dbReference type="Proteomes" id="UP000008888"/>
    </source>
</evidence>
<accession>F9ZWI5</accession>
<organism evidence="1 2">
    <name type="scientific">Methylomonas methanica (strain DSM 25384 / MC09)</name>
    <dbReference type="NCBI Taxonomy" id="857087"/>
    <lineage>
        <taxon>Bacteria</taxon>
        <taxon>Pseudomonadati</taxon>
        <taxon>Pseudomonadota</taxon>
        <taxon>Gammaproteobacteria</taxon>
        <taxon>Methylococcales</taxon>
        <taxon>Methylococcaceae</taxon>
        <taxon>Methylomonas</taxon>
    </lineage>
</organism>
<protein>
    <submittedName>
        <fullName evidence="1">Uncharacterized protein</fullName>
    </submittedName>
</protein>
<reference key="2">
    <citation type="submission" date="2011-05" db="EMBL/GenBank/DDBJ databases">
        <title>Complete genome sequence of the aerobic marine methanotroph Methylomonas methanica MC09.</title>
        <authorList>
            <person name="Boden R."/>
            <person name="Cunliffe M."/>
            <person name="Scanlan J."/>
            <person name="Moussard H."/>
            <person name="Kits K.D."/>
            <person name="Klotz M."/>
            <person name="Jetten M."/>
            <person name="Vuilleumier S."/>
            <person name="Han J."/>
            <person name="Peters L."/>
            <person name="Mikhailova N."/>
            <person name="Teshima H."/>
            <person name="Tapia R."/>
            <person name="Kyrpides N."/>
            <person name="Ivanova N."/>
            <person name="Pagani I."/>
            <person name="Cheng J.-F."/>
            <person name="Goodwin L."/>
            <person name="Han C."/>
            <person name="Hauser L."/>
            <person name="Land M."/>
            <person name="Lapidus A."/>
            <person name="Lucas S."/>
            <person name="Pitluck S."/>
            <person name="Woyke T."/>
            <person name="Stein L.Y."/>
            <person name="Murrell C."/>
        </authorList>
    </citation>
    <scope>NUCLEOTIDE SEQUENCE</scope>
    <source>
        <strain>MC09</strain>
    </source>
</reference>
<evidence type="ECO:0000313" key="1">
    <source>
        <dbReference type="EMBL" id="AEF99654.1"/>
    </source>
</evidence>
<dbReference type="Proteomes" id="UP000008888">
    <property type="component" value="Chromosome"/>
</dbReference>
<reference evidence="2" key="3">
    <citation type="submission" date="2011-05" db="EMBL/GenBank/DDBJ databases">
        <title>Complete sequence of Methylomonas methanica MC09.</title>
        <authorList>
            <consortium name="US DOE Joint Genome Institute"/>
            <person name="Lucas S."/>
            <person name="Han J."/>
            <person name="Lapidus A."/>
            <person name="Cheng J.-F."/>
            <person name="Goodwin L."/>
            <person name="Pitluck S."/>
            <person name="Peters L."/>
            <person name="Mikhailova N."/>
            <person name="Teshima H."/>
            <person name="Han C."/>
            <person name="Tapia R."/>
            <person name="Land M."/>
            <person name="Hauser L."/>
            <person name="Kyrpides N."/>
            <person name="Ivanova N."/>
            <person name="Pagani I."/>
            <person name="Stein L."/>
            <person name="Woyke T."/>
        </authorList>
    </citation>
    <scope>NUCLEOTIDE SEQUENCE [LARGE SCALE GENOMIC DNA]</scope>
    <source>
        <strain evidence="2">MC09</strain>
    </source>
</reference>
<reference evidence="1 2" key="1">
    <citation type="journal article" date="2011" name="J. Bacteriol.">
        <title>Complete Genome Sequence of the Aerobic Marine Methanotroph Methylomonas methanica MC09.</title>
        <authorList>
            <person name="Boden R."/>
            <person name="Cunliffe M."/>
            <person name="Scanlan J."/>
            <person name="Moussard H."/>
            <person name="Kits K.D."/>
            <person name="Klotz M.G."/>
            <person name="Jetten M.S."/>
            <person name="Vuilleumier S."/>
            <person name="Han J."/>
            <person name="Peters L."/>
            <person name="Mikhailova N."/>
            <person name="Teshima H."/>
            <person name="Tapia R."/>
            <person name="Kyrpides N."/>
            <person name="Ivanova N."/>
            <person name="Pagani I."/>
            <person name="Cheng J.F."/>
            <person name="Goodwin L."/>
            <person name="Han C."/>
            <person name="Hauser L."/>
            <person name="Land M.L."/>
            <person name="Lapidus A."/>
            <person name="Lucas S."/>
            <person name="Pitluck S."/>
            <person name="Woyke T."/>
            <person name="Stein L."/>
            <person name="Murrell J.C."/>
        </authorList>
    </citation>
    <scope>NUCLEOTIDE SEQUENCE [LARGE SCALE GENOMIC DNA]</scope>
    <source>
        <strain evidence="1 2">MC09</strain>
    </source>
</reference>
<dbReference type="AlphaFoldDB" id="F9ZWI5"/>
<dbReference type="HOGENOM" id="CLU_873792_0_0_6"/>
<keyword evidence="2" id="KW-1185">Reference proteome</keyword>